<dbReference type="SUPFAM" id="SSF51905">
    <property type="entry name" value="FAD/NAD(P)-binding domain"/>
    <property type="match status" value="1"/>
</dbReference>
<evidence type="ECO:0000313" key="1">
    <source>
        <dbReference type="EMBL" id="MBO0349605.1"/>
    </source>
</evidence>
<dbReference type="Gene3D" id="3.50.50.60">
    <property type="entry name" value="FAD/NAD(P)-binding domain"/>
    <property type="match status" value="1"/>
</dbReference>
<sequence length="632" mass="69243">MNELQADVLVVGGSTGGTAAAIQAARRGANTVLVSEFPWLGGMFTSAGVTAPDGNELSAFQTGLWGDFLQSLQCREGEGLDHGWVSFFTFDPRTAAQIFADWVKELPNLHWISGQVPVEVLRDGDAIAGVRFPDVIVKAQITLDGTELGDLLALAEIPYRWGWEFQGDFHEPSAPVAPNPLTERYPVQAPTWVVVMQDYGEGETAPAIPAPPIEDGDRFLGAWDNYGPDSFLNYGRLPGNRFMINWPIQGNDYGEGVGRLVETAASQFVFLQEARSHSQSFARFIQTHLGPRYGLAEDIFPFSIKGVEGNSNFSKKAVLGGGAYALHPYYRESRRLVGVKTITEQDILPGFGGAVAQLSRDESGFCDAIALGNYANDHHYPHLESLDPSFNLAPKSIRWGGRWTGTPFTIPYGSLVPLETEGLLVCEKNISVSHIANGATRLQPVVMGIGQAAGMAAALCVEKNCQPRDLPVRMLQVALLQDAIAPAALVPLFNLTPDHEDWLECQKFYLENPDQYPLSGDRPIQGKIHSPVRSSEIPKTQKTVSPHLKSSVAVHSIKNCQQFIGIFQQKGLQDYALILTHPVEMAGQTWSLVTLRAEINGQLEKCQNEQRLKIWGRQNSAGNWIIVEELTA</sequence>
<gene>
    <name evidence="1" type="ORF">J0895_10875</name>
</gene>
<protein>
    <submittedName>
        <fullName evidence="1">FAD-dependent oxidoreductase</fullName>
    </submittedName>
</protein>
<dbReference type="Proteomes" id="UP000664844">
    <property type="component" value="Unassembled WGS sequence"/>
</dbReference>
<reference evidence="1 2" key="1">
    <citation type="submission" date="2021-03" db="EMBL/GenBank/DDBJ databases">
        <title>Metabolic Capacity of the Antarctic Cyanobacterium Phormidium pseudopriestleyi that Sustains Oxygenic Photosynthesis in the Presence of Hydrogen Sulfide.</title>
        <authorList>
            <person name="Lumian J.E."/>
            <person name="Jungblut A.D."/>
            <person name="Dillon M.L."/>
            <person name="Hawes I."/>
            <person name="Doran P.T."/>
            <person name="Mackey T.J."/>
            <person name="Dick G.J."/>
            <person name="Grettenberger C.L."/>
            <person name="Sumner D.Y."/>
        </authorList>
    </citation>
    <scope>NUCLEOTIDE SEQUENCE [LARGE SCALE GENOMIC DNA]</scope>
    <source>
        <strain evidence="1 2">FRX01</strain>
    </source>
</reference>
<dbReference type="PANTHER" id="PTHR42716:SF3">
    <property type="entry name" value="SLL1913 PROTEIN"/>
    <property type="match status" value="1"/>
</dbReference>
<accession>A0ABS3FR58</accession>
<proteinExistence type="predicted"/>
<name>A0ABS3FR58_9CYAN</name>
<dbReference type="Pfam" id="PF12831">
    <property type="entry name" value="FAD_oxidored"/>
    <property type="match status" value="1"/>
</dbReference>
<dbReference type="InterPro" id="IPR005288">
    <property type="entry name" value="NadB"/>
</dbReference>
<dbReference type="PANTHER" id="PTHR42716">
    <property type="entry name" value="L-ASPARTATE OXIDASE"/>
    <property type="match status" value="1"/>
</dbReference>
<dbReference type="EMBL" id="JAFLQW010000289">
    <property type="protein sequence ID" value="MBO0349605.1"/>
    <property type="molecule type" value="Genomic_DNA"/>
</dbReference>
<evidence type="ECO:0000313" key="2">
    <source>
        <dbReference type="Proteomes" id="UP000664844"/>
    </source>
</evidence>
<dbReference type="RefSeq" id="WP_207088117.1">
    <property type="nucleotide sequence ID" value="NZ_JAFLQW010000289.1"/>
</dbReference>
<dbReference type="InterPro" id="IPR036188">
    <property type="entry name" value="FAD/NAD-bd_sf"/>
</dbReference>
<organism evidence="1 2">
    <name type="scientific">Phormidium pseudopriestleyi FRX01</name>
    <dbReference type="NCBI Taxonomy" id="1759528"/>
    <lineage>
        <taxon>Bacteria</taxon>
        <taxon>Bacillati</taxon>
        <taxon>Cyanobacteriota</taxon>
        <taxon>Cyanophyceae</taxon>
        <taxon>Oscillatoriophycideae</taxon>
        <taxon>Oscillatoriales</taxon>
        <taxon>Oscillatoriaceae</taxon>
        <taxon>Phormidium</taxon>
    </lineage>
</organism>
<comment type="caution">
    <text evidence="1">The sequence shown here is derived from an EMBL/GenBank/DDBJ whole genome shotgun (WGS) entry which is preliminary data.</text>
</comment>
<keyword evidence="2" id="KW-1185">Reference proteome</keyword>